<gene>
    <name evidence="2" type="ORF">C4N9_09465</name>
</gene>
<organism evidence="2 3">
    <name type="scientific">Pararhodobacter marinus</name>
    <dbReference type="NCBI Taxonomy" id="2184063"/>
    <lineage>
        <taxon>Bacteria</taxon>
        <taxon>Pseudomonadati</taxon>
        <taxon>Pseudomonadota</taxon>
        <taxon>Alphaproteobacteria</taxon>
        <taxon>Rhodobacterales</taxon>
        <taxon>Paracoccaceae</taxon>
        <taxon>Pararhodobacter</taxon>
    </lineage>
</organism>
<evidence type="ECO:0000313" key="2">
    <source>
        <dbReference type="EMBL" id="PWE29035.1"/>
    </source>
</evidence>
<dbReference type="Proteomes" id="UP000244940">
    <property type="component" value="Unassembled WGS sequence"/>
</dbReference>
<keyword evidence="2" id="KW-0808">Transferase</keyword>
<evidence type="ECO:0000313" key="3">
    <source>
        <dbReference type="Proteomes" id="UP000244940"/>
    </source>
</evidence>
<proteinExistence type="predicted"/>
<protein>
    <submittedName>
        <fullName evidence="2">Nucleoside/nucleotide kinase family protein</fullName>
    </submittedName>
</protein>
<dbReference type="PANTHER" id="PTHR10285">
    <property type="entry name" value="URIDINE KINASE"/>
    <property type="match status" value="1"/>
</dbReference>
<dbReference type="GeneID" id="94365117"/>
<dbReference type="InterPro" id="IPR006083">
    <property type="entry name" value="PRK/URK"/>
</dbReference>
<dbReference type="RefSeq" id="WP_109533084.1">
    <property type="nucleotide sequence ID" value="NZ_QEYD01000005.1"/>
</dbReference>
<dbReference type="OrthoDB" id="1550976at2"/>
<accession>A0A2U2CAW4</accession>
<keyword evidence="3" id="KW-1185">Reference proteome</keyword>
<dbReference type="AlphaFoldDB" id="A0A2U2CAW4"/>
<sequence length="220" mass="24119">MDVELIVAQVLARLGAPQGRVFVALAGPPASGKSMLADALAQGLGHALDCGAAVMPMDGYHLDNAVLDQRGDSGHWRRRKGAPWTFDVDGMLRDLQRLRADDGPVCVPVFDRDLDLSRAAAREIPPEARVIVVEGNYLLLDHRPWDALAAFWNASVWLDVDEKVLTTRLIRRWQGHGFEQSAARARAMVNDLPNARLAQQCSHAADVVIRQPRDPVPGGR</sequence>
<dbReference type="GO" id="GO:0016301">
    <property type="term" value="F:kinase activity"/>
    <property type="evidence" value="ECO:0007669"/>
    <property type="project" value="UniProtKB-KW"/>
</dbReference>
<dbReference type="GO" id="GO:0005524">
    <property type="term" value="F:ATP binding"/>
    <property type="evidence" value="ECO:0007669"/>
    <property type="project" value="InterPro"/>
</dbReference>
<name>A0A2U2CAW4_9RHOB</name>
<evidence type="ECO:0000259" key="1">
    <source>
        <dbReference type="Pfam" id="PF00485"/>
    </source>
</evidence>
<dbReference type="SUPFAM" id="SSF52540">
    <property type="entry name" value="P-loop containing nucleoside triphosphate hydrolases"/>
    <property type="match status" value="1"/>
</dbReference>
<reference evidence="2 3" key="1">
    <citation type="submission" date="2018-05" db="EMBL/GenBank/DDBJ databases">
        <title>Pararhodobacter marina sp. nov., isolated from deep-sea water of the Indian Ocean.</title>
        <authorList>
            <person name="Lai Q.Sr."/>
            <person name="Liu X."/>
            <person name="Shao Z."/>
        </authorList>
    </citation>
    <scope>NUCLEOTIDE SEQUENCE [LARGE SCALE GENOMIC DNA]</scope>
    <source>
        <strain evidence="2 3">CIC4N-9</strain>
    </source>
</reference>
<feature type="domain" description="Phosphoribulokinase/uridine kinase" evidence="1">
    <location>
        <begin position="23"/>
        <end position="183"/>
    </location>
</feature>
<dbReference type="Pfam" id="PF00485">
    <property type="entry name" value="PRK"/>
    <property type="match status" value="1"/>
</dbReference>
<keyword evidence="2" id="KW-0418">Kinase</keyword>
<dbReference type="InterPro" id="IPR027417">
    <property type="entry name" value="P-loop_NTPase"/>
</dbReference>
<dbReference type="EMBL" id="QEYD01000005">
    <property type="protein sequence ID" value="PWE29035.1"/>
    <property type="molecule type" value="Genomic_DNA"/>
</dbReference>
<comment type="caution">
    <text evidence="2">The sequence shown here is derived from an EMBL/GenBank/DDBJ whole genome shotgun (WGS) entry which is preliminary data.</text>
</comment>
<dbReference type="Gene3D" id="3.40.50.300">
    <property type="entry name" value="P-loop containing nucleotide triphosphate hydrolases"/>
    <property type="match status" value="2"/>
</dbReference>